<evidence type="ECO:0000256" key="1">
    <source>
        <dbReference type="SAM" id="MobiDB-lite"/>
    </source>
</evidence>
<evidence type="ECO:0000313" key="2">
    <source>
        <dbReference type="EMBL" id="CAB4907445.1"/>
    </source>
</evidence>
<gene>
    <name evidence="2" type="ORF">UFOPK3564_00990</name>
</gene>
<sequence length="138" mass="14803">MKRSTWYGLSTSTPAAGRTPSTETMTTSAETPMTARCLPGVPPMSSKDSAIAAYTRLVPKSRVSAAGSSTIRSSPSVVRQDETAWPRMTMKLAPTTAASTLPSSDAWKLKNPRFRDSVEPLTDWPSAATARIEAIMKP</sequence>
<dbReference type="EMBL" id="CAFBMK010000040">
    <property type="protein sequence ID" value="CAB4907445.1"/>
    <property type="molecule type" value="Genomic_DNA"/>
</dbReference>
<accession>A0A6J7GRT4</accession>
<protein>
    <submittedName>
        <fullName evidence="2">Unannotated protein</fullName>
    </submittedName>
</protein>
<feature type="compositionally biased region" description="Polar residues" evidence="1">
    <location>
        <begin position="66"/>
        <end position="77"/>
    </location>
</feature>
<feature type="compositionally biased region" description="Polar residues" evidence="1">
    <location>
        <begin position="7"/>
        <end position="31"/>
    </location>
</feature>
<feature type="region of interest" description="Disordered" evidence="1">
    <location>
        <begin position="1"/>
        <end position="35"/>
    </location>
</feature>
<proteinExistence type="predicted"/>
<name>A0A6J7GRT4_9ZZZZ</name>
<reference evidence="2" key="1">
    <citation type="submission" date="2020-05" db="EMBL/GenBank/DDBJ databases">
        <authorList>
            <person name="Chiriac C."/>
            <person name="Salcher M."/>
            <person name="Ghai R."/>
            <person name="Kavagutti S V."/>
        </authorList>
    </citation>
    <scope>NUCLEOTIDE SEQUENCE</scope>
</reference>
<feature type="region of interest" description="Disordered" evidence="1">
    <location>
        <begin position="63"/>
        <end position="83"/>
    </location>
</feature>
<dbReference type="AlphaFoldDB" id="A0A6J7GRT4"/>
<organism evidence="2">
    <name type="scientific">freshwater metagenome</name>
    <dbReference type="NCBI Taxonomy" id="449393"/>
    <lineage>
        <taxon>unclassified sequences</taxon>
        <taxon>metagenomes</taxon>
        <taxon>ecological metagenomes</taxon>
    </lineage>
</organism>